<dbReference type="SUPFAM" id="SSF53187">
    <property type="entry name" value="Zn-dependent exopeptidases"/>
    <property type="match status" value="1"/>
</dbReference>
<accession>A0ABS3U985</accession>
<comment type="caution">
    <text evidence="2">The sequence shown here is derived from an EMBL/GenBank/DDBJ whole genome shotgun (WGS) entry which is preliminary data.</text>
</comment>
<sequence length="54" mass="6334">MEAGFYVIENTSMSAVLTENLFIDNEVNANLLRREDFRQNIALEHFHGINNFFK</sequence>
<evidence type="ECO:0000313" key="3">
    <source>
        <dbReference type="Proteomes" id="UP000681341"/>
    </source>
</evidence>
<organism evidence="2 3">
    <name type="scientific">Glycomyces niveus</name>
    <dbReference type="NCBI Taxonomy" id="2820287"/>
    <lineage>
        <taxon>Bacteria</taxon>
        <taxon>Bacillati</taxon>
        <taxon>Actinomycetota</taxon>
        <taxon>Actinomycetes</taxon>
        <taxon>Glycomycetales</taxon>
        <taxon>Glycomycetaceae</taxon>
        <taxon>Glycomyces</taxon>
    </lineage>
</organism>
<keyword evidence="3" id="KW-1185">Reference proteome</keyword>
<feature type="domain" description="MurNAc-LAA" evidence="1">
    <location>
        <begin position="3"/>
        <end position="51"/>
    </location>
</feature>
<proteinExistence type="predicted"/>
<gene>
    <name evidence="2" type="ORF">J5V16_15905</name>
</gene>
<dbReference type="RefSeq" id="WP_208497427.1">
    <property type="nucleotide sequence ID" value="NZ_JAGFNP010000009.1"/>
</dbReference>
<dbReference type="Proteomes" id="UP000681341">
    <property type="component" value="Unassembled WGS sequence"/>
</dbReference>
<dbReference type="InterPro" id="IPR002508">
    <property type="entry name" value="MurNAc-LAA_cat"/>
</dbReference>
<name>A0ABS3U985_9ACTN</name>
<reference evidence="2 3" key="1">
    <citation type="submission" date="2021-03" db="EMBL/GenBank/DDBJ databases">
        <title>Glycomyces sp. nov., a novel actinomycete isolated from soil.</title>
        <authorList>
            <person name="Yang X."/>
            <person name="Xu X."/>
        </authorList>
    </citation>
    <scope>NUCLEOTIDE SEQUENCE [LARGE SCALE GENOMIC DNA]</scope>
    <source>
        <strain evidence="2 3">NEAU-S30</strain>
    </source>
</reference>
<dbReference type="Pfam" id="PF01520">
    <property type="entry name" value="Amidase_3"/>
    <property type="match status" value="1"/>
</dbReference>
<protein>
    <submittedName>
        <fullName evidence="2">N-acetylmuramoyl-L-alanine amidase</fullName>
    </submittedName>
</protein>
<evidence type="ECO:0000313" key="2">
    <source>
        <dbReference type="EMBL" id="MBO3734313.1"/>
    </source>
</evidence>
<dbReference type="EMBL" id="JAGFNP010000009">
    <property type="protein sequence ID" value="MBO3734313.1"/>
    <property type="molecule type" value="Genomic_DNA"/>
</dbReference>
<evidence type="ECO:0000259" key="1">
    <source>
        <dbReference type="Pfam" id="PF01520"/>
    </source>
</evidence>
<dbReference type="Gene3D" id="3.40.630.40">
    <property type="entry name" value="Zn-dependent exopeptidases"/>
    <property type="match status" value="1"/>
</dbReference>